<keyword evidence="1 3" id="KW-0863">Zinc-finger</keyword>
<dbReference type="SUPFAM" id="SSF57850">
    <property type="entry name" value="RING/U-box"/>
    <property type="match status" value="1"/>
</dbReference>
<protein>
    <recommendedName>
        <fullName evidence="6">RING-type domain-containing protein</fullName>
    </recommendedName>
</protein>
<proteinExistence type="predicted"/>
<evidence type="ECO:0000313" key="8">
    <source>
        <dbReference type="Proteomes" id="UP000230233"/>
    </source>
</evidence>
<feature type="region of interest" description="Disordered" evidence="5">
    <location>
        <begin position="1"/>
        <end position="22"/>
    </location>
</feature>
<comment type="caution">
    <text evidence="7">The sequence shown here is derived from an EMBL/GenBank/DDBJ whole genome shotgun (WGS) entry which is preliminary data.</text>
</comment>
<dbReference type="PANTHER" id="PTHR21540">
    <property type="entry name" value="RING FINGER AND SWIM DOMAIN-CONTAINING PROTEIN 2"/>
    <property type="match status" value="1"/>
</dbReference>
<name>A0A2G5SWG9_9PELO</name>
<keyword evidence="8" id="KW-1185">Reference proteome</keyword>
<evidence type="ECO:0000259" key="6">
    <source>
        <dbReference type="PROSITE" id="PS50089"/>
    </source>
</evidence>
<feature type="coiled-coil region" evidence="4">
    <location>
        <begin position="159"/>
        <end position="285"/>
    </location>
</feature>
<feature type="compositionally biased region" description="Polar residues" evidence="5">
    <location>
        <begin position="1"/>
        <end position="11"/>
    </location>
</feature>
<dbReference type="AlphaFoldDB" id="A0A2G5SWG9"/>
<dbReference type="InterPro" id="IPR039903">
    <property type="entry name" value="Zswim2"/>
</dbReference>
<keyword evidence="1 3" id="KW-0479">Metal-binding</keyword>
<dbReference type="EMBL" id="PDUG01000006">
    <property type="protein sequence ID" value="PIC19475.1"/>
    <property type="molecule type" value="Genomic_DNA"/>
</dbReference>
<keyword evidence="4" id="KW-0175">Coiled coil</keyword>
<evidence type="ECO:0000256" key="3">
    <source>
        <dbReference type="PROSITE-ProRule" id="PRU00175"/>
    </source>
</evidence>
<dbReference type="CDD" id="cd16448">
    <property type="entry name" value="RING-H2"/>
    <property type="match status" value="1"/>
</dbReference>
<dbReference type="GO" id="GO:0061630">
    <property type="term" value="F:ubiquitin protein ligase activity"/>
    <property type="evidence" value="ECO:0007669"/>
    <property type="project" value="InterPro"/>
</dbReference>
<accession>A0A2G5SWG9</accession>
<evidence type="ECO:0000256" key="5">
    <source>
        <dbReference type="SAM" id="MobiDB-lite"/>
    </source>
</evidence>
<evidence type="ECO:0000256" key="4">
    <source>
        <dbReference type="SAM" id="Coils"/>
    </source>
</evidence>
<feature type="region of interest" description="Disordered" evidence="5">
    <location>
        <begin position="396"/>
        <end position="439"/>
    </location>
</feature>
<dbReference type="OrthoDB" id="8062037at2759"/>
<gene>
    <name evidence="7" type="primary">Cnig_chr_X.g25017</name>
    <name evidence="7" type="ORF">B9Z55_025017</name>
</gene>
<dbReference type="Pfam" id="PF13639">
    <property type="entry name" value="zf-RING_2"/>
    <property type="match status" value="1"/>
</dbReference>
<dbReference type="PROSITE" id="PS50089">
    <property type="entry name" value="ZF_RING_2"/>
    <property type="match status" value="1"/>
</dbReference>
<feature type="domain" description="RING-type" evidence="6">
    <location>
        <begin position="452"/>
        <end position="493"/>
    </location>
</feature>
<dbReference type="InterPro" id="IPR013083">
    <property type="entry name" value="Znf_RING/FYVE/PHD"/>
</dbReference>
<dbReference type="GO" id="GO:0008270">
    <property type="term" value="F:zinc ion binding"/>
    <property type="evidence" value="ECO:0007669"/>
    <property type="project" value="UniProtKB-KW"/>
</dbReference>
<dbReference type="InterPro" id="IPR001841">
    <property type="entry name" value="Znf_RING"/>
</dbReference>
<reference evidence="8" key="1">
    <citation type="submission" date="2017-10" db="EMBL/GenBank/DDBJ databases">
        <title>Rapid genome shrinkage in a self-fertile nematode reveals novel sperm competition proteins.</title>
        <authorList>
            <person name="Yin D."/>
            <person name="Schwarz E.M."/>
            <person name="Thomas C.G."/>
            <person name="Felde R.L."/>
            <person name="Korf I.F."/>
            <person name="Cutter A.D."/>
            <person name="Schartner C.M."/>
            <person name="Ralston E.J."/>
            <person name="Meyer B.J."/>
            <person name="Haag E.S."/>
        </authorList>
    </citation>
    <scope>NUCLEOTIDE SEQUENCE [LARGE SCALE GENOMIC DNA]</scope>
    <source>
        <strain evidence="8">JU1422</strain>
    </source>
</reference>
<organism evidence="7 8">
    <name type="scientific">Caenorhabditis nigoni</name>
    <dbReference type="NCBI Taxonomy" id="1611254"/>
    <lineage>
        <taxon>Eukaryota</taxon>
        <taxon>Metazoa</taxon>
        <taxon>Ecdysozoa</taxon>
        <taxon>Nematoda</taxon>
        <taxon>Chromadorea</taxon>
        <taxon>Rhabditida</taxon>
        <taxon>Rhabditina</taxon>
        <taxon>Rhabditomorpha</taxon>
        <taxon>Rhabditoidea</taxon>
        <taxon>Rhabditidae</taxon>
        <taxon>Peloderinae</taxon>
        <taxon>Caenorhabditis</taxon>
    </lineage>
</organism>
<sequence>MLPNKSNQSNGPKGPIALPEPKKRTVVEGGFPDPLPNQNRFVFQKDNKCYRVNFGVYQQSNGSQYFQFASEIILNEKYVNIMEKINKHCQARKLVDPSYKMPSYRVAWQTTETKGTMTEDESLPPPNQKDDPKTCEGCILKSDRRIKDEEELRILEVSFNEAVEELEKHRATKTNLEKKLKNTMFKEQLLDEARREFQEKNERIRSLEEKLRKVQSQKEENTLEKMRNQKLELIDAHETKDAELEKLKLRIREQNKEIRQMIETKEDLIENIRRARIEHKDMFQQNKTLRIQYQEIRLRRHAEEEIYINHIDKSIEIHSGRIEELEELGLQTLANRAKVEFERYRTEFNARLDIITTNQIHLQQIDTLHLLVDVPSLKKFSTKLFDEISAAINNHHRNNRRADNGNRVEPQNLYRVDNGNRGAPPNIQRADNGNRVAPPNLQRDELEKENECPLCFASMLPGKVLACWNCKNESHESCVRKWLQKQSTCPFCRMKWLDPEDYPPLSSS</sequence>
<evidence type="ECO:0000256" key="2">
    <source>
        <dbReference type="ARBA" id="ARBA00022833"/>
    </source>
</evidence>
<evidence type="ECO:0000313" key="7">
    <source>
        <dbReference type="EMBL" id="PIC19475.1"/>
    </source>
</evidence>
<dbReference type="Gene3D" id="3.30.40.10">
    <property type="entry name" value="Zinc/RING finger domain, C3HC4 (zinc finger)"/>
    <property type="match status" value="1"/>
</dbReference>
<dbReference type="STRING" id="1611254.A0A2G5SWG9"/>
<dbReference type="Proteomes" id="UP000230233">
    <property type="component" value="Chromosome X"/>
</dbReference>
<keyword evidence="2" id="KW-0862">Zinc</keyword>
<evidence type="ECO:0000256" key="1">
    <source>
        <dbReference type="ARBA" id="ARBA00022771"/>
    </source>
</evidence>